<dbReference type="Gene3D" id="2.40.128.640">
    <property type="match status" value="1"/>
</dbReference>
<organism evidence="1 2">
    <name type="scientific">Rhodocytophaga rosea</name>
    <dbReference type="NCBI Taxonomy" id="2704465"/>
    <lineage>
        <taxon>Bacteria</taxon>
        <taxon>Pseudomonadati</taxon>
        <taxon>Bacteroidota</taxon>
        <taxon>Cytophagia</taxon>
        <taxon>Cytophagales</taxon>
        <taxon>Rhodocytophagaceae</taxon>
        <taxon>Rhodocytophaga</taxon>
    </lineage>
</organism>
<name>A0A6C0GLY1_9BACT</name>
<proteinExistence type="predicted"/>
<sequence>MKYLCIFLITGVWLVGAVSHAGSKPILTTPVTFVGSTPADNSIRFVLGIAPNDQIDFIKWALNLHTDKASANTFELTITFGESQPNTTGFKNGGRISSFAGTYTISKSSHKPVKGEVYQLVSPKLSGGISLVILNENLLHLLNPDFTLMAGNGGWDYTLNRKEPVASSSSLPVLTAAAALITEKTKEVVFAGRTPCQEIAKAYNLPKNEDCFKLKWKLTLKRDSITFMPSTYQLSSNIDRSRIIEGKWAIIKGVEGNPDVVLYQLDPDKPNQSFYFLAGDQNVLFFLNKKKQLLTGNNKFSFTLSKSAEQKTPDQ</sequence>
<dbReference type="AlphaFoldDB" id="A0A6C0GLY1"/>
<evidence type="ECO:0000313" key="1">
    <source>
        <dbReference type="EMBL" id="QHT68947.1"/>
    </source>
</evidence>
<evidence type="ECO:0000313" key="2">
    <source>
        <dbReference type="Proteomes" id="UP000480178"/>
    </source>
</evidence>
<dbReference type="Pfam" id="PF04170">
    <property type="entry name" value="NlpE"/>
    <property type="match status" value="1"/>
</dbReference>
<dbReference type="InterPro" id="IPR007298">
    <property type="entry name" value="Cu-R_lipoprotein_NlpE"/>
</dbReference>
<dbReference type="Proteomes" id="UP000480178">
    <property type="component" value="Chromosome"/>
</dbReference>
<reference evidence="1 2" key="1">
    <citation type="submission" date="2020-01" db="EMBL/GenBank/DDBJ databases">
        <authorList>
            <person name="Kim M.K."/>
        </authorList>
    </citation>
    <scope>NUCLEOTIDE SEQUENCE [LARGE SCALE GENOMIC DNA]</scope>
    <source>
        <strain evidence="1 2">172606-1</strain>
    </source>
</reference>
<dbReference type="KEGG" id="rhoz:GXP67_20990"/>
<dbReference type="RefSeq" id="WP_162444944.1">
    <property type="nucleotide sequence ID" value="NZ_CP048222.1"/>
</dbReference>
<accession>A0A6C0GLY1</accession>
<keyword evidence="2" id="KW-1185">Reference proteome</keyword>
<protein>
    <submittedName>
        <fullName evidence="1">Copper resistance protein NlpE</fullName>
    </submittedName>
</protein>
<gene>
    <name evidence="1" type="ORF">GXP67_20990</name>
</gene>
<dbReference type="EMBL" id="CP048222">
    <property type="protein sequence ID" value="QHT68947.1"/>
    <property type="molecule type" value="Genomic_DNA"/>
</dbReference>